<evidence type="ECO:0000256" key="1">
    <source>
        <dbReference type="ARBA" id="ARBA00010592"/>
    </source>
</evidence>
<dbReference type="GO" id="GO:0003735">
    <property type="term" value="F:structural constituent of ribosome"/>
    <property type="evidence" value="ECO:0007669"/>
    <property type="project" value="InterPro"/>
</dbReference>
<dbReference type="SUPFAM" id="SSF50104">
    <property type="entry name" value="Translation proteins SH3-like domain"/>
    <property type="match status" value="1"/>
</dbReference>
<protein>
    <submittedName>
        <fullName evidence="5">60s ribosomal protein l6-a</fullName>
    </submittedName>
</protein>
<dbReference type="Pfam" id="PF01159">
    <property type="entry name" value="Ribosomal_L6e"/>
    <property type="match status" value="1"/>
</dbReference>
<keyword evidence="6" id="KW-1185">Reference proteome</keyword>
<keyword evidence="2 5" id="KW-0689">Ribosomal protein</keyword>
<dbReference type="GO" id="GO:0000027">
    <property type="term" value="P:ribosomal large subunit assembly"/>
    <property type="evidence" value="ECO:0007669"/>
    <property type="project" value="TreeGrafter"/>
</dbReference>
<evidence type="ECO:0000313" key="6">
    <source>
        <dbReference type="Proteomes" id="UP001303373"/>
    </source>
</evidence>
<keyword evidence="3" id="KW-0687">Ribonucleoprotein</keyword>
<dbReference type="PANTHER" id="PTHR10715:SF0">
    <property type="entry name" value="LARGE RIBOSOMAL SUBUNIT PROTEIN EL6"/>
    <property type="match status" value="1"/>
</dbReference>
<sequence>MSTAPTTKKFQKGERTVPHASQKASKYYPAEDEAQPKKVRKTLRPYKPRASLQPGAVLILLAGRFRGKRVVLLKTLDQGVLLVTGPFKVNGVPLRRVNSRYVIATQTTVPLSGIDSATLEKVSSEKYFARDRKSDKKGSEEAFFGDKKEKKETSKDRAEDQKKIDSGILTVVKKEPLLQSYLASQFSLRKGDKPHEMVF</sequence>
<reference evidence="5 6" key="1">
    <citation type="submission" date="2023-11" db="EMBL/GenBank/DDBJ databases">
        <title>An acidophilic fungus is an integral part of prey digestion in a carnivorous sundew plant.</title>
        <authorList>
            <person name="Tsai I.J."/>
        </authorList>
    </citation>
    <scope>NUCLEOTIDE SEQUENCE [LARGE SCALE GENOMIC DNA]</scope>
    <source>
        <strain evidence="5">169a</strain>
    </source>
</reference>
<dbReference type="AlphaFoldDB" id="A0AAQ3R905"/>
<comment type="similarity">
    <text evidence="1">Belongs to the eukaryotic ribosomal protein eL6 family.</text>
</comment>
<proteinExistence type="inferred from homology"/>
<dbReference type="GO" id="GO:0002181">
    <property type="term" value="P:cytoplasmic translation"/>
    <property type="evidence" value="ECO:0007669"/>
    <property type="project" value="TreeGrafter"/>
</dbReference>
<dbReference type="InterPro" id="IPR008991">
    <property type="entry name" value="Translation_prot_SH3-like_sf"/>
</dbReference>
<dbReference type="InterPro" id="IPR000915">
    <property type="entry name" value="60S_ribosomal_eL6"/>
</dbReference>
<dbReference type="EMBL" id="CP138582">
    <property type="protein sequence ID" value="WPG99624.1"/>
    <property type="molecule type" value="Genomic_DNA"/>
</dbReference>
<dbReference type="InterPro" id="IPR041997">
    <property type="entry name" value="Ribosomal_eL6_KOW"/>
</dbReference>
<dbReference type="GO" id="GO:0003723">
    <property type="term" value="F:RNA binding"/>
    <property type="evidence" value="ECO:0007669"/>
    <property type="project" value="TreeGrafter"/>
</dbReference>
<dbReference type="PANTHER" id="PTHR10715">
    <property type="entry name" value="60S RIBOSOMAL PROTEIN L6"/>
    <property type="match status" value="1"/>
</dbReference>
<organism evidence="5 6">
    <name type="scientific">Acrodontium crateriforme</name>
    <dbReference type="NCBI Taxonomy" id="150365"/>
    <lineage>
        <taxon>Eukaryota</taxon>
        <taxon>Fungi</taxon>
        <taxon>Dikarya</taxon>
        <taxon>Ascomycota</taxon>
        <taxon>Pezizomycotina</taxon>
        <taxon>Dothideomycetes</taxon>
        <taxon>Dothideomycetidae</taxon>
        <taxon>Mycosphaerellales</taxon>
        <taxon>Teratosphaeriaceae</taxon>
        <taxon>Acrodontium</taxon>
    </lineage>
</organism>
<feature type="region of interest" description="Disordered" evidence="4">
    <location>
        <begin position="1"/>
        <end position="38"/>
    </location>
</feature>
<dbReference type="Gene3D" id="2.30.30.30">
    <property type="match status" value="1"/>
</dbReference>
<accession>A0AAQ3R905</accession>
<dbReference type="Proteomes" id="UP001303373">
    <property type="component" value="Chromosome 3"/>
</dbReference>
<dbReference type="GO" id="GO:0022625">
    <property type="term" value="C:cytosolic large ribosomal subunit"/>
    <property type="evidence" value="ECO:0007669"/>
    <property type="project" value="TreeGrafter"/>
</dbReference>
<name>A0AAQ3R905_9PEZI</name>
<evidence type="ECO:0000256" key="2">
    <source>
        <dbReference type="ARBA" id="ARBA00022980"/>
    </source>
</evidence>
<gene>
    <name evidence="5" type="ORF">R9X50_00244200</name>
</gene>
<dbReference type="FunFam" id="2.30.30.30:FF:000014">
    <property type="entry name" value="60S ribosomal protein L6"/>
    <property type="match status" value="1"/>
</dbReference>
<evidence type="ECO:0000256" key="3">
    <source>
        <dbReference type="ARBA" id="ARBA00023274"/>
    </source>
</evidence>
<feature type="region of interest" description="Disordered" evidence="4">
    <location>
        <begin position="139"/>
        <end position="161"/>
    </location>
</feature>
<evidence type="ECO:0000313" key="5">
    <source>
        <dbReference type="EMBL" id="WPG99624.1"/>
    </source>
</evidence>
<dbReference type="InterPro" id="IPR014722">
    <property type="entry name" value="Rib_uL2_dom2"/>
</dbReference>
<evidence type="ECO:0000256" key="4">
    <source>
        <dbReference type="SAM" id="MobiDB-lite"/>
    </source>
</evidence>
<dbReference type="CDD" id="cd13156">
    <property type="entry name" value="KOW_RPL6"/>
    <property type="match status" value="1"/>
</dbReference>